<evidence type="ECO:0000256" key="3">
    <source>
        <dbReference type="ARBA" id="ARBA00004496"/>
    </source>
</evidence>
<dbReference type="CTD" id="35527"/>
<keyword evidence="9" id="KW-0378">Hydrolase</keyword>
<dbReference type="Gene3D" id="2.20.25.10">
    <property type="match status" value="1"/>
</dbReference>
<dbReference type="GO" id="GO:0005829">
    <property type="term" value="C:cytosol"/>
    <property type="evidence" value="ECO:0007669"/>
    <property type="project" value="TreeGrafter"/>
</dbReference>
<dbReference type="Pfam" id="PF01841">
    <property type="entry name" value="Transglut_core"/>
    <property type="match status" value="1"/>
</dbReference>
<dbReference type="PANTHER" id="PTHR12143:SF19">
    <property type="entry name" value="PEPTIDE-N(4)-(N-ACETYL-BETA-GLUCOSAMINYL)ASPARAGINE AMIDASE"/>
    <property type="match status" value="1"/>
</dbReference>
<evidence type="ECO:0000256" key="14">
    <source>
        <dbReference type="SAM" id="MobiDB-lite"/>
    </source>
</evidence>
<dbReference type="SUPFAM" id="SSF143503">
    <property type="entry name" value="PUG domain-like"/>
    <property type="match status" value="1"/>
</dbReference>
<comment type="function">
    <text evidence="11">Specifically deglycosylates the denatured form of N-linked glycoproteins in the cytoplasm and assists their proteasome-mediated degradation. Cleaves the beta-aspartyl-glucosamine (GlcNAc) of the glycan and the amide side chain of Asn, converting Asn to Asp. Prefers proteins containing high-mannose over those bearing complex type oligosaccharides. Can recognize misfolded proteins in the endoplasmic reticulum that are exported to the cytosol to be destroyed and deglycosylate them, while it has no activity toward native proteins. Deglycosylation is a prerequisite for subsequent proteasome-mediated degradation of some, but not all, misfolded glycoproteins.</text>
</comment>
<comment type="cofactor">
    <cofactor evidence="2">
        <name>Zn(2+)</name>
        <dbReference type="ChEBI" id="CHEBI:29105"/>
    </cofactor>
</comment>
<comment type="subcellular location">
    <subcellularLocation>
        <location evidence="3">Cytoplasm</location>
    </subcellularLocation>
</comment>
<protein>
    <recommendedName>
        <fullName evidence="6">Peptide-N(4)-(N-acetyl-beta-glucosaminyl)asparagine amidase</fullName>
        <ecNumber evidence="5">3.5.1.52</ecNumber>
    </recommendedName>
    <alternativeName>
        <fullName evidence="12">Peptide:N-glycanase</fullName>
    </alternativeName>
</protein>
<sequence length="628" mass="73061">MVDINLECVHQIEPKTRSTGKQQKKAYLEAVRILLVLLENVLAQPDNSKFRTIRLENKAIKEKLLTLPGCEKLLEAIGFVRAPASNAFTLPTGVSLQQVRKYRDALSDRRSAWLSETVPKSPPQQSSVSNTPSPLFIKPSVEYRQRIAFPRVLRTTNFFLQSLELYSDAVMQYEDELLLATGRTLIPVDELTERATEKLTEIQERIALGECEEKEPDVRDLLLVELVNWFSTQFFQWVNNIPCRVCGSEESKLRRTQREGDVRVEINVCCGQESKFYRYNDISQLLVSRKGRCGEYANCFTFLCRTLDYDARIVHSHFDHVWSEVYSEAQMRWLHVDPSENVVDSPLMYQHGWKRHIDYVLAYSRDDIQDVTWRYTNDHQKILQLRKLCTEKEMVQALVEIRTKRRRNCTAERKILLGQLNMREVIGLTVDRKPTEHELKGRSSGSLSWRQSRGEHTFTNIFVFNLNEVEMQKRQLNLRYSCATDTYERYAKDKGDVTILNTYKSWQNALFSSKNIFRKVEHDWKMAYLARLEDTEGGEIVWKFDFSKTNLQVKSYNLVFETKTFVDGKITVTVEAMDGSSSVDNANGFQIVAKLTGGKGDMAWQHTQLFRQSLNSRDYPFELEVELH</sequence>
<feature type="region of interest" description="Disordered" evidence="14">
    <location>
        <begin position="114"/>
        <end position="133"/>
    </location>
</feature>
<evidence type="ECO:0000256" key="9">
    <source>
        <dbReference type="ARBA" id="ARBA00022801"/>
    </source>
</evidence>
<comment type="similarity">
    <text evidence="4 13">Belongs to the transglutaminase-like superfamily. PNGase family.</text>
</comment>
<keyword evidence="7" id="KW-0963">Cytoplasm</keyword>
<dbReference type="InterPro" id="IPR008979">
    <property type="entry name" value="Galactose-bd-like_sf"/>
</dbReference>
<evidence type="ECO:0000256" key="6">
    <source>
        <dbReference type="ARBA" id="ARBA00018546"/>
    </source>
</evidence>
<dbReference type="FunFam" id="2.20.25.10:FF:000042">
    <property type="entry name" value="Peptide-N(4)-(N-acetyl-beta-glucosaminyl)asparagine amidase"/>
    <property type="match status" value="1"/>
</dbReference>
<dbReference type="Gene3D" id="3.10.620.30">
    <property type="match status" value="1"/>
</dbReference>
<name>A0AB40AGB0_DROSZ</name>
<dbReference type="InterPro" id="IPR006588">
    <property type="entry name" value="Peptide_N_glycanase_PAW_dom"/>
</dbReference>
<dbReference type="PROSITE" id="PS51398">
    <property type="entry name" value="PAW"/>
    <property type="match status" value="1"/>
</dbReference>
<keyword evidence="8" id="KW-0479">Metal-binding</keyword>
<dbReference type="SMART" id="SM00460">
    <property type="entry name" value="TGc"/>
    <property type="match status" value="1"/>
</dbReference>
<dbReference type="Gene3D" id="1.20.58.2190">
    <property type="match status" value="1"/>
</dbReference>
<evidence type="ECO:0000259" key="15">
    <source>
        <dbReference type="PROSITE" id="PS51398"/>
    </source>
</evidence>
<dbReference type="EC" id="3.5.1.52" evidence="5"/>
<keyword evidence="16" id="KW-1185">Reference proteome</keyword>
<gene>
    <name evidence="17" type="primary">Pngl</name>
</gene>
<dbReference type="Pfam" id="PF09409">
    <property type="entry name" value="PUB"/>
    <property type="match status" value="1"/>
</dbReference>
<feature type="domain" description="PAW" evidence="15">
    <location>
        <begin position="438"/>
        <end position="628"/>
    </location>
</feature>
<dbReference type="FunFam" id="2.60.120.1020:FF:000001">
    <property type="entry name" value="Peptide-N(4)-(N-acetyl-beta-glucosaminyl)asparagine amidase"/>
    <property type="match status" value="1"/>
</dbReference>
<dbReference type="InterPro" id="IPR018997">
    <property type="entry name" value="PUB_domain"/>
</dbReference>
<dbReference type="InterPro" id="IPR002931">
    <property type="entry name" value="Transglutaminase-like"/>
</dbReference>
<dbReference type="GO" id="GO:0046872">
    <property type="term" value="F:metal ion binding"/>
    <property type="evidence" value="ECO:0007669"/>
    <property type="project" value="UniProtKB-KW"/>
</dbReference>
<dbReference type="GO" id="GO:0005634">
    <property type="term" value="C:nucleus"/>
    <property type="evidence" value="ECO:0007669"/>
    <property type="project" value="TreeGrafter"/>
</dbReference>
<dbReference type="GeneID" id="118878886"/>
<dbReference type="InterPro" id="IPR038765">
    <property type="entry name" value="Papain-like_cys_pep_sf"/>
</dbReference>
<evidence type="ECO:0000256" key="11">
    <source>
        <dbReference type="ARBA" id="ARBA00024870"/>
    </source>
</evidence>
<dbReference type="AlphaFoldDB" id="A0AB40AGB0"/>
<evidence type="ECO:0000256" key="7">
    <source>
        <dbReference type="ARBA" id="ARBA00022490"/>
    </source>
</evidence>
<comment type="catalytic activity">
    <reaction evidence="1">
        <text>Hydrolysis of an N(4)-(acetyl-beta-D-glucosaminyl)asparagine residue in which the glucosamine residue may be further glycosylated, to yield a (substituted) N-acetyl-beta-D-glucosaminylamine and a peptide containing an aspartate residue.</text>
        <dbReference type="EC" id="3.5.1.52"/>
    </reaction>
</comment>
<evidence type="ECO:0000256" key="2">
    <source>
        <dbReference type="ARBA" id="ARBA00001947"/>
    </source>
</evidence>
<evidence type="ECO:0000256" key="10">
    <source>
        <dbReference type="ARBA" id="ARBA00022833"/>
    </source>
</evidence>
<evidence type="ECO:0000313" key="16">
    <source>
        <dbReference type="Proteomes" id="UP001652628"/>
    </source>
</evidence>
<dbReference type="Pfam" id="PF04721">
    <property type="entry name" value="PAW"/>
    <property type="match status" value="1"/>
</dbReference>
<evidence type="ECO:0000256" key="12">
    <source>
        <dbReference type="ARBA" id="ARBA00032901"/>
    </source>
</evidence>
<dbReference type="Proteomes" id="UP001652628">
    <property type="component" value="Chromosome 2R"/>
</dbReference>
<dbReference type="SMART" id="SM00580">
    <property type="entry name" value="PUG"/>
    <property type="match status" value="1"/>
</dbReference>
<dbReference type="InterPro" id="IPR050883">
    <property type="entry name" value="PNGase"/>
</dbReference>
<keyword evidence="10" id="KW-0862">Zinc</keyword>
<dbReference type="GO" id="GO:0000224">
    <property type="term" value="F:peptide-N4-(N-acetyl-beta-glucosaminyl)asparagine amidase activity"/>
    <property type="evidence" value="ECO:0007669"/>
    <property type="project" value="UniProtKB-EC"/>
</dbReference>
<dbReference type="InterPro" id="IPR036339">
    <property type="entry name" value="PUB-like_dom_sf"/>
</dbReference>
<evidence type="ECO:0000256" key="4">
    <source>
        <dbReference type="ARBA" id="ARBA00009390"/>
    </source>
</evidence>
<evidence type="ECO:0000256" key="5">
    <source>
        <dbReference type="ARBA" id="ARBA00012158"/>
    </source>
</evidence>
<reference evidence="17" key="1">
    <citation type="submission" date="2025-08" db="UniProtKB">
        <authorList>
            <consortium name="RefSeq"/>
        </authorList>
    </citation>
    <scope>IDENTIFICATION</scope>
</reference>
<dbReference type="SMART" id="SM00613">
    <property type="entry name" value="PAW"/>
    <property type="match status" value="1"/>
</dbReference>
<organism evidence="16 17">
    <name type="scientific">Drosophila suzukii</name>
    <name type="common">Spotted-wing drosophila fruit fly</name>
    <dbReference type="NCBI Taxonomy" id="28584"/>
    <lineage>
        <taxon>Eukaryota</taxon>
        <taxon>Metazoa</taxon>
        <taxon>Ecdysozoa</taxon>
        <taxon>Arthropoda</taxon>
        <taxon>Hexapoda</taxon>
        <taxon>Insecta</taxon>
        <taxon>Pterygota</taxon>
        <taxon>Neoptera</taxon>
        <taxon>Endopterygota</taxon>
        <taxon>Diptera</taxon>
        <taxon>Brachycera</taxon>
        <taxon>Muscomorpha</taxon>
        <taxon>Ephydroidea</taxon>
        <taxon>Drosophilidae</taxon>
        <taxon>Drosophila</taxon>
        <taxon>Sophophora</taxon>
    </lineage>
</organism>
<dbReference type="GO" id="GO:0006516">
    <property type="term" value="P:glycoprotein catabolic process"/>
    <property type="evidence" value="ECO:0007669"/>
    <property type="project" value="InterPro"/>
</dbReference>
<dbReference type="CDD" id="cd09212">
    <property type="entry name" value="PUB"/>
    <property type="match status" value="1"/>
</dbReference>
<dbReference type="Gene3D" id="2.60.120.1020">
    <property type="entry name" value="Peptide N glycanase, PAW domain"/>
    <property type="match status" value="1"/>
</dbReference>
<dbReference type="SUPFAM" id="SSF54001">
    <property type="entry name" value="Cysteine proteinases"/>
    <property type="match status" value="1"/>
</dbReference>
<dbReference type="PANTHER" id="PTHR12143">
    <property type="entry name" value="PEPTIDE N-GLYCANASE PNGASE -RELATED"/>
    <property type="match status" value="1"/>
</dbReference>
<dbReference type="InterPro" id="IPR038680">
    <property type="entry name" value="PAW_sf"/>
</dbReference>
<evidence type="ECO:0000256" key="1">
    <source>
        <dbReference type="ARBA" id="ARBA00001650"/>
    </source>
</evidence>
<dbReference type="SUPFAM" id="SSF49785">
    <property type="entry name" value="Galactose-binding domain-like"/>
    <property type="match status" value="1"/>
</dbReference>
<evidence type="ECO:0000313" key="17">
    <source>
        <dbReference type="RefSeq" id="XP_036677790.1"/>
    </source>
</evidence>
<evidence type="ECO:0000256" key="13">
    <source>
        <dbReference type="PROSITE-ProRule" id="PRU00731"/>
    </source>
</evidence>
<accession>A0AB40AGB0</accession>
<proteinExistence type="inferred from homology"/>
<evidence type="ECO:0000256" key="8">
    <source>
        <dbReference type="ARBA" id="ARBA00022723"/>
    </source>
</evidence>
<dbReference type="RefSeq" id="XP_036677790.1">
    <property type="nucleotide sequence ID" value="XM_036821895.3"/>
</dbReference>